<dbReference type="EMBL" id="JASAOG010000131">
    <property type="protein sequence ID" value="KAK0049030.1"/>
    <property type="molecule type" value="Genomic_DNA"/>
</dbReference>
<feature type="region of interest" description="Disordered" evidence="1">
    <location>
        <begin position="765"/>
        <end position="786"/>
    </location>
</feature>
<proteinExistence type="predicted"/>
<gene>
    <name evidence="3" type="ORF">Bpfe_021615</name>
</gene>
<feature type="compositionally biased region" description="Polar residues" evidence="1">
    <location>
        <begin position="1362"/>
        <end position="1371"/>
    </location>
</feature>
<feature type="region of interest" description="Disordered" evidence="1">
    <location>
        <begin position="1087"/>
        <end position="1109"/>
    </location>
</feature>
<feature type="region of interest" description="Disordered" evidence="1">
    <location>
        <begin position="945"/>
        <end position="1021"/>
    </location>
</feature>
<reference evidence="3" key="1">
    <citation type="journal article" date="2023" name="PLoS Negl. Trop. Dis.">
        <title>A genome sequence for Biomphalaria pfeifferi, the major vector snail for the human-infecting parasite Schistosoma mansoni.</title>
        <authorList>
            <person name="Bu L."/>
            <person name="Lu L."/>
            <person name="Laidemitt M.R."/>
            <person name="Zhang S.M."/>
            <person name="Mutuku M."/>
            <person name="Mkoji G."/>
            <person name="Steinauer M."/>
            <person name="Loker E.S."/>
        </authorList>
    </citation>
    <scope>NUCLEOTIDE SEQUENCE</scope>
    <source>
        <strain evidence="3">KasaAsao</strain>
    </source>
</reference>
<comment type="caution">
    <text evidence="3">The sequence shown here is derived from an EMBL/GenBank/DDBJ whole genome shotgun (WGS) entry which is preliminary data.</text>
</comment>
<evidence type="ECO:0000256" key="1">
    <source>
        <dbReference type="SAM" id="MobiDB-lite"/>
    </source>
</evidence>
<feature type="compositionally biased region" description="Basic and acidic residues" evidence="1">
    <location>
        <begin position="1095"/>
        <end position="1109"/>
    </location>
</feature>
<evidence type="ECO:0000313" key="3">
    <source>
        <dbReference type="EMBL" id="KAK0049030.1"/>
    </source>
</evidence>
<evidence type="ECO:0000313" key="4">
    <source>
        <dbReference type="Proteomes" id="UP001233172"/>
    </source>
</evidence>
<sequence>MDFNPLDILAAAALGVKDAQPEVNSSRPEPDKSDESNDDYVDTSTEMGKTTRTGLKETDIDSRHSEQTMAPQKIDWSPETFLSSHLDGLSEKFSLDELVSDLKKKSLEFELHKIVEQSILKSDAFKDLSSNVMSHEDQNVKTVSEHNAINKETNLNVTNNVQTLVTEPKEETANIQSDIDSTDSKSPEIVDTCSEMTHTELIALDHSYALIPGKAHFLSFGEDDDIDVCSDHSPLTEETEQRSRNLSIDFNYLKSGIKEGVSASTLDFYQMSASMRSKLPSTSSSSSSPIADVSKSPSYNDGVSPAPGAVSPAHKYGKFKIGTLGSFSSGNLELEKYLKNKDMINSRKLKLGIPMDMGLTSPAASPSSHPLPPSPCLDWDRSEASSETQEDSSDARTPLRLSPDITAEKEWSHPMYHDHDYCTKTEPRDSQALGSLLSGKRKYTKRKNKYDGMSHEKFMKAKYLKKELLKQDGFIKTPSEQELLAVDSASLKSNPVGRPRKRPIEKMVEEEIDPATGSKLKITGKFQDQYVYYMSKTSRATTRRRQAPLFPPSADRIIVPAPKPGDIVVPHLTDADIETVRVKGRGALNLPDRPHSSSNRSTDLISDVDSHIVSTILSMESDNLASPTTAHAPDIHPSELNLNQPALTESLRLVSGDSSITSEHVLNYLLSVVKDESLLNAASHFVDGTGGSMFPSLTDTMYSKSDHNDVLGGTDLLDMGKTLQGQFCHSNLSHKELSEGFGHSELGKDHLDECVGLPDDLTSFMSNSQGTSSSSNTTQDGDCHGSLKSMFGPDLSSLDSPHMSSSVPRLTSIEKTLDYLGVRDDDIKLHSVYPDTDSEPLTPLSCTSDDTPWIVTVTLYFNDVPAIMINNQPYIRLVDIHKQILPAKDTGILKKRCQLLKIPVLNCTEMQRYFLVQYGRAYNSKSTLVVSKEQATHLVTYYATPQPRVGRSEDSHQRQASSSGGSECGTRSPVASLSTGIFKKRSNKSSKKAAAAPTGSGDVSLKAGSKETEVKHSKRTRHKKVNYLEMLKGEEKDKSTTASILETIESVLNSGPDTHSKTQFLNRKGETVSKKNSAKKTKVTLKGKKKHFKWNSKETQKMKDGKSGSEKLLEKQLEQLSDIDSDDTDAAQHKKFKPLKLKVNSLINLAGQRKSNSPNKKGLFSRSNSMVSSTDRPSRVLAVAHQAAVSGTTGESHLPSQPADIHLDLFTKSNSACVRCETCSQFLSVPHFMRHHHVPMDSEWLATEAAHRILVPRNKENISEQEKQLWEEFHKLQESIGGFGEADDETDTDDGDYDDCVDGPSHFELTSVHPGKQKKVCRLESSSEEDSVDMDLPGSPEIQECAEKNSSPVTSRAGLRQAQESNTSHLRTSSRPRKCKQLFSIENYYTPKRWSAEEESQSRSDNSASGNGVSLQSRSRISS</sequence>
<feature type="region of interest" description="Disordered" evidence="1">
    <location>
        <begin position="360"/>
        <end position="402"/>
    </location>
</feature>
<keyword evidence="4" id="KW-1185">Reference proteome</keyword>
<feature type="compositionally biased region" description="Low complexity" evidence="1">
    <location>
        <begin position="278"/>
        <end position="298"/>
    </location>
</feature>
<feature type="compositionally biased region" description="Low complexity" evidence="1">
    <location>
        <begin position="766"/>
        <end position="780"/>
    </location>
</feature>
<dbReference type="Proteomes" id="UP001233172">
    <property type="component" value="Unassembled WGS sequence"/>
</dbReference>
<protein>
    <submittedName>
        <fullName evidence="3">Mucin-17</fullName>
    </submittedName>
</protein>
<feature type="compositionally biased region" description="Basic and acidic residues" evidence="1">
    <location>
        <begin position="54"/>
        <end position="66"/>
    </location>
</feature>
<accession>A0AAD8B6P0</accession>
<feature type="region of interest" description="Disordered" evidence="1">
    <location>
        <begin position="14"/>
        <end position="76"/>
    </location>
</feature>
<feature type="region of interest" description="Disordered" evidence="1">
    <location>
        <begin position="1151"/>
        <end position="1172"/>
    </location>
</feature>
<feature type="compositionally biased region" description="Polar residues" evidence="1">
    <location>
        <begin position="1403"/>
        <end position="1423"/>
    </location>
</feature>
<organism evidence="3 4">
    <name type="scientific">Biomphalaria pfeifferi</name>
    <name type="common">Bloodfluke planorb</name>
    <name type="synonym">Freshwater snail</name>
    <dbReference type="NCBI Taxonomy" id="112525"/>
    <lineage>
        <taxon>Eukaryota</taxon>
        <taxon>Metazoa</taxon>
        <taxon>Spiralia</taxon>
        <taxon>Lophotrochozoa</taxon>
        <taxon>Mollusca</taxon>
        <taxon>Gastropoda</taxon>
        <taxon>Heterobranchia</taxon>
        <taxon>Euthyneura</taxon>
        <taxon>Panpulmonata</taxon>
        <taxon>Hygrophila</taxon>
        <taxon>Lymnaeoidea</taxon>
        <taxon>Planorbidae</taxon>
        <taxon>Biomphalaria</taxon>
    </lineage>
</organism>
<evidence type="ECO:0000259" key="2">
    <source>
        <dbReference type="Pfam" id="PF25867"/>
    </source>
</evidence>
<feature type="compositionally biased region" description="Polar residues" evidence="1">
    <location>
        <begin position="1153"/>
        <end position="1172"/>
    </location>
</feature>
<dbReference type="Pfam" id="PF25867">
    <property type="entry name" value="HTH_75"/>
    <property type="match status" value="1"/>
</dbReference>
<feature type="compositionally biased region" description="Basic residues" evidence="1">
    <location>
        <begin position="982"/>
        <end position="991"/>
    </location>
</feature>
<dbReference type="InterPro" id="IPR059069">
    <property type="entry name" value="DHD_metazoa"/>
</dbReference>
<reference evidence="3" key="2">
    <citation type="submission" date="2023-04" db="EMBL/GenBank/DDBJ databases">
        <authorList>
            <person name="Bu L."/>
            <person name="Lu L."/>
            <person name="Laidemitt M.R."/>
            <person name="Zhang S.M."/>
            <person name="Mutuku M."/>
            <person name="Mkoji G."/>
            <person name="Steinauer M."/>
            <person name="Loker E.S."/>
        </authorList>
    </citation>
    <scope>NUCLEOTIDE SEQUENCE</scope>
    <source>
        <strain evidence="3">KasaAsao</strain>
        <tissue evidence="3">Whole Snail</tissue>
    </source>
</reference>
<feature type="region of interest" description="Disordered" evidence="1">
    <location>
        <begin position="1390"/>
        <end position="1423"/>
    </location>
</feature>
<feature type="region of interest" description="Disordered" evidence="1">
    <location>
        <begin position="1322"/>
        <end position="1378"/>
    </location>
</feature>
<feature type="compositionally biased region" description="Polar residues" evidence="1">
    <location>
        <begin position="42"/>
        <end position="53"/>
    </location>
</feature>
<name>A0AAD8B6P0_BIOPF</name>
<feature type="region of interest" description="Disordered" evidence="1">
    <location>
        <begin position="278"/>
        <end position="306"/>
    </location>
</feature>
<feature type="domain" description="Putative Dachshund-homology" evidence="2">
    <location>
        <begin position="855"/>
        <end position="942"/>
    </location>
</feature>